<accession>A0AAN9CJY0</accession>
<feature type="region of interest" description="Disordered" evidence="2">
    <location>
        <begin position="1"/>
        <end position="99"/>
    </location>
</feature>
<feature type="region of interest" description="Disordered" evidence="2">
    <location>
        <begin position="178"/>
        <end position="204"/>
    </location>
</feature>
<feature type="compositionally biased region" description="Basic and acidic residues" evidence="2">
    <location>
        <begin position="47"/>
        <end position="65"/>
    </location>
</feature>
<feature type="compositionally biased region" description="Basic and acidic residues" evidence="2">
    <location>
        <begin position="346"/>
        <end position="406"/>
    </location>
</feature>
<dbReference type="PANTHER" id="PTHR15718">
    <property type="entry name" value="G PROTEIN-REGULATED INDUCER OF NEURITE OUTGROWTH C-TERMINAL DOMAIN-CONTAINING PROTEIN"/>
    <property type="match status" value="1"/>
</dbReference>
<evidence type="ECO:0000256" key="1">
    <source>
        <dbReference type="ARBA" id="ARBA00002358"/>
    </source>
</evidence>
<dbReference type="AlphaFoldDB" id="A0AAN9CJY0"/>
<name>A0AAN9CJY0_9TELE</name>
<organism evidence="4 5">
    <name type="scientific">Phoxinus phoxinus</name>
    <name type="common">Eurasian minnow</name>
    <dbReference type="NCBI Taxonomy" id="58324"/>
    <lineage>
        <taxon>Eukaryota</taxon>
        <taxon>Metazoa</taxon>
        <taxon>Chordata</taxon>
        <taxon>Craniata</taxon>
        <taxon>Vertebrata</taxon>
        <taxon>Euteleostomi</taxon>
        <taxon>Actinopterygii</taxon>
        <taxon>Neopterygii</taxon>
        <taxon>Teleostei</taxon>
        <taxon>Ostariophysi</taxon>
        <taxon>Cypriniformes</taxon>
        <taxon>Leuciscidae</taxon>
        <taxon>Phoxininae</taxon>
        <taxon>Phoxinus</taxon>
    </lineage>
</organism>
<dbReference type="GO" id="GO:0031175">
    <property type="term" value="P:neuron projection development"/>
    <property type="evidence" value="ECO:0007669"/>
    <property type="project" value="TreeGrafter"/>
</dbReference>
<proteinExistence type="predicted"/>
<feature type="domain" description="G protein-regulated inducer of neurite outgrowth C-terminal" evidence="3">
    <location>
        <begin position="648"/>
        <end position="750"/>
    </location>
</feature>
<dbReference type="Proteomes" id="UP001364617">
    <property type="component" value="Unassembled WGS sequence"/>
</dbReference>
<feature type="region of interest" description="Disordered" evidence="2">
    <location>
        <begin position="265"/>
        <end position="496"/>
    </location>
</feature>
<dbReference type="EMBL" id="JAYKXH010000020">
    <property type="protein sequence ID" value="KAK7132817.1"/>
    <property type="molecule type" value="Genomic_DNA"/>
</dbReference>
<gene>
    <name evidence="4" type="ORF">R3I93_019149</name>
</gene>
<evidence type="ECO:0000259" key="3">
    <source>
        <dbReference type="Pfam" id="PF15235"/>
    </source>
</evidence>
<feature type="compositionally biased region" description="Polar residues" evidence="2">
    <location>
        <begin position="311"/>
        <end position="328"/>
    </location>
</feature>
<dbReference type="InterPro" id="IPR032745">
    <property type="entry name" value="GRIN_C"/>
</dbReference>
<reference evidence="4 5" key="1">
    <citation type="submission" date="2024-02" db="EMBL/GenBank/DDBJ databases">
        <title>Chromosome-level genome assembly of the Eurasian Minnow (Phoxinus phoxinus).</title>
        <authorList>
            <person name="Oriowo T.O."/>
            <person name="Martin S."/>
            <person name="Stange M."/>
            <person name="Chrysostomakis Y."/>
            <person name="Brown T."/>
            <person name="Winkler S."/>
            <person name="Kukowka S."/>
            <person name="Myers E.W."/>
            <person name="Bohne A."/>
        </authorList>
    </citation>
    <scope>NUCLEOTIDE SEQUENCE [LARGE SCALE GENOMIC DNA]</scope>
    <source>
        <strain evidence="4">ZFMK-TIS-60720</strain>
        <tissue evidence="4">Whole Organism</tissue>
    </source>
</reference>
<feature type="compositionally biased region" description="Basic and acidic residues" evidence="2">
    <location>
        <begin position="277"/>
        <end position="294"/>
    </location>
</feature>
<feature type="compositionally biased region" description="Polar residues" evidence="2">
    <location>
        <begin position="188"/>
        <end position="204"/>
    </location>
</feature>
<feature type="region of interest" description="Disordered" evidence="2">
    <location>
        <begin position="637"/>
        <end position="664"/>
    </location>
</feature>
<feature type="compositionally biased region" description="Polar residues" evidence="2">
    <location>
        <begin position="25"/>
        <end position="34"/>
    </location>
</feature>
<dbReference type="Pfam" id="PF15235">
    <property type="entry name" value="GRIN_C"/>
    <property type="match status" value="1"/>
</dbReference>
<evidence type="ECO:0000313" key="4">
    <source>
        <dbReference type="EMBL" id="KAK7132817.1"/>
    </source>
</evidence>
<comment type="function">
    <text evidence="1">May be involved in neurite outgrowth.</text>
</comment>
<dbReference type="InterPro" id="IPR026646">
    <property type="entry name" value="GPRIN2-like/GPRIN3"/>
</dbReference>
<feature type="compositionally biased region" description="Basic and acidic residues" evidence="2">
    <location>
        <begin position="11"/>
        <end position="24"/>
    </location>
</feature>
<keyword evidence="5" id="KW-1185">Reference proteome</keyword>
<dbReference type="GO" id="GO:0005886">
    <property type="term" value="C:plasma membrane"/>
    <property type="evidence" value="ECO:0007669"/>
    <property type="project" value="TreeGrafter"/>
</dbReference>
<sequence>MESRPAFLHPSGHDEPKACWESESKPSGQHSKGNISPGARTTLGENHGLEVEAKEERSNSRESPGHVKTLKHTALATNPAAEALPASRIPTMHSATTKQVTARTINTTAMTKIGSNQPTKATAPGVGVLSLSTQPQPSGLKLRSPNASHEKKLQASAKTFSKNIQKTASASHIMGSADSPQKMLHKTASASQISSNDSPKSLNRASLSHIPRATSSPKLKLSHPASLKLDKTERIKRVTGKEGPLLTSPKDKMIDTLVESKLQLGAKAAGESPQGRQEQEIKSRIEREGETLGDEREDTVPQGHGGRDLTVMSSTGCKQTSALSSKQAAEQLEEPEDKTDAYATTQERRKEKEEAKSEERRQTGERKGEVEIKKDKMATEAKKDTVMNEKDKTPTSKQLNDAETKTSKGFQVDKTPTSKQLNDAETKTSKGFPVDKTPTSKQLNDAETKTSKGFQVDKTPTSKQLNDAETKTSKGFPVDKTPTSKQLNDAETKTSKGFPVTKTKEAALQADLHPLYVDVEVQAVMEVCSRSTDMSPVLDSQPCQLNPEIDLNPKVGLYNDLKPDSNSDSDWLPTVDLRSTGAKPRFLGPAPYKSPNNQKPLQHVCQIEIELCSQSPQTLKSKVTVSELDTTCRLLPNKSTEDSLKPLNSGRTGEVEGEKEESDAPQQIIWDEQGMTWEVYGASLDMESLGFAIQNHLQCKIREHERRISTLRNSICLSEQSPAKGRTEKRKRNVFRSLFPGSNCCSKPQPKEDLPK</sequence>
<evidence type="ECO:0000313" key="5">
    <source>
        <dbReference type="Proteomes" id="UP001364617"/>
    </source>
</evidence>
<comment type="caution">
    <text evidence="4">The sequence shown here is derived from an EMBL/GenBank/DDBJ whole genome shotgun (WGS) entry which is preliminary data.</text>
</comment>
<evidence type="ECO:0000256" key="2">
    <source>
        <dbReference type="SAM" id="MobiDB-lite"/>
    </source>
</evidence>
<dbReference type="PANTHER" id="PTHR15718:SF6">
    <property type="entry name" value="G PROTEIN-REGULATED INDUCER OF NEURITE OUTGROWTH 3"/>
    <property type="match status" value="1"/>
</dbReference>
<protein>
    <recommendedName>
        <fullName evidence="3">G protein-regulated inducer of neurite outgrowth C-terminal domain-containing protein</fullName>
    </recommendedName>
</protein>